<dbReference type="EMBL" id="AF480884">
    <property type="protein sequence ID" value="AAM00740.1"/>
    <property type="molecule type" value="Genomic_DNA"/>
</dbReference>
<dbReference type="OrthoDB" id="11238at10239"/>
<evidence type="ECO:0000256" key="1">
    <source>
        <dbReference type="ARBA" id="ARBA00022580"/>
    </source>
</evidence>
<reference evidence="6" key="2">
    <citation type="submission" date="2021-05" db="EMBL/GenBank/DDBJ databases">
        <title>Cloning and multi-omic analysis of chimpanzee cytomegalovirus: a resource for comparative functional genomics.</title>
        <authorList>
            <person name="Phan Q.V."/>
        </authorList>
    </citation>
    <scope>NUCLEOTIDE SEQUENCE</scope>
    <source>
        <strain evidence="6">Heberling</strain>
    </source>
</reference>
<gene>
    <name evidence="5" type="primary">UL103</name>
    <name evidence="5" type="ORF">CCMVgp092</name>
</gene>
<dbReference type="HAMAP" id="MF_04038">
    <property type="entry name" value="HSV_CEP1"/>
    <property type="match status" value="1"/>
</dbReference>
<dbReference type="EMBL" id="MZ151943">
    <property type="protein sequence ID" value="QXV67851.1"/>
    <property type="molecule type" value="Genomic_DNA"/>
</dbReference>
<keyword evidence="7" id="KW-1185">Reference proteome</keyword>
<accession>Q8QRZ8</accession>
<keyword evidence="3" id="KW-0946">Virion</keyword>
<sequence>MESLMIRGVLEVRTDFTKHNVMIMVPRVMDFTVKDDRLWVQTVQSPMLSMSEYRAELLHGTSFVGYSTVFLLETEDAITQLKLTDLRVKHRCGLVKPDNLMHFSLCTILSCVENCNLSRQCLFDLLSYLRMMNVRDSFGKLLQHSARRLICSALYLFFEEKDADVVEHVPATFMLYLQARHSCLEIVTRFFFRITRQDEDHVFSLKLTDRKTLDGWAVGLALLDVLNANFPNLPGPPKISPSGVLTR</sequence>
<dbReference type="Pfam" id="PF01677">
    <property type="entry name" value="Herpes_UL7"/>
    <property type="match status" value="1"/>
</dbReference>
<dbReference type="KEGG" id="vg:935571"/>
<reference evidence="5 7" key="1">
    <citation type="journal article" date="2003" name="J. Gen. Virol.">
        <title>The human cytomegalovirus genome revisited: comparison with the chimpanzee cytomegalovirus genome.</title>
        <authorList>
            <person name="Davison A.J."/>
            <person name="Dolan A."/>
            <person name="Akter P."/>
            <person name="Addison C."/>
            <person name="Dargan D.J."/>
            <person name="Alcendor D.J."/>
            <person name="McGeoch D.J."/>
            <person name="Hayward G.S."/>
        </authorList>
    </citation>
    <scope>NUCLEOTIDE SEQUENCE [LARGE SCALE GENOMIC DNA]</scope>
    <source>
        <strain evidence="5">Heberling</strain>
    </source>
</reference>
<evidence type="ECO:0000313" key="7">
    <source>
        <dbReference type="Proteomes" id="UP000099188"/>
    </source>
</evidence>
<dbReference type="InterPro" id="IPR002600">
    <property type="entry name" value="Herpes_UL7"/>
</dbReference>
<name>Q8QRZ8_9BETA</name>
<evidence type="ECO:0000313" key="6">
    <source>
        <dbReference type="EMBL" id="QXV67851.1"/>
    </source>
</evidence>
<evidence type="ECO:0000256" key="2">
    <source>
        <dbReference type="ARBA" id="ARBA00022812"/>
    </source>
</evidence>
<evidence type="ECO:0000256" key="4">
    <source>
        <dbReference type="ARBA" id="ARBA00023200"/>
    </source>
</evidence>
<dbReference type="RefSeq" id="NP_612734.1">
    <property type="nucleotide sequence ID" value="NC_003521.1"/>
</dbReference>
<dbReference type="GO" id="GO:0044423">
    <property type="term" value="C:virion component"/>
    <property type="evidence" value="ECO:0007669"/>
    <property type="project" value="UniProtKB-KW"/>
</dbReference>
<proteinExistence type="inferred from homology"/>
<organism evidence="5 7">
    <name type="scientific">Panine betaherpesvirus 2</name>
    <name type="common">Chimpanzee cytomegalovirus</name>
    <dbReference type="NCBI Taxonomy" id="188763"/>
    <lineage>
        <taxon>Viruses</taxon>
        <taxon>Duplodnaviria</taxon>
        <taxon>Heunggongvirae</taxon>
        <taxon>Peploviricota</taxon>
        <taxon>Herviviricetes</taxon>
        <taxon>Herpesvirales</taxon>
        <taxon>Orthoherpesviridae</taxon>
        <taxon>Betaherpesvirinae</taxon>
        <taxon>Cytomegalovirus</taxon>
        <taxon>Cytomegalovirus paninebeta2</taxon>
    </lineage>
</organism>
<protein>
    <submittedName>
        <fullName evidence="5">Tegument protein UL7</fullName>
    </submittedName>
</protein>
<keyword evidence="1" id="KW-0920">Virion tegument</keyword>
<dbReference type="Proteomes" id="UP000099188">
    <property type="component" value="Segment"/>
</dbReference>
<keyword evidence="2" id="KW-1040">Host Golgi apparatus</keyword>
<keyword evidence="4" id="KW-1035">Host cytoplasm</keyword>
<dbReference type="GeneID" id="935571"/>
<evidence type="ECO:0000256" key="3">
    <source>
        <dbReference type="ARBA" id="ARBA00022844"/>
    </source>
</evidence>
<evidence type="ECO:0000313" key="5">
    <source>
        <dbReference type="EMBL" id="AAM00740.1"/>
    </source>
</evidence>